<dbReference type="Gene3D" id="3.30.559.30">
    <property type="entry name" value="Nonribosomal peptide synthetase, condensation domain"/>
    <property type="match status" value="1"/>
</dbReference>
<dbReference type="SUPFAM" id="SSF52777">
    <property type="entry name" value="CoA-dependent acyltransferases"/>
    <property type="match status" value="2"/>
</dbReference>
<dbReference type="InterPro" id="IPR001242">
    <property type="entry name" value="Condensation_dom"/>
</dbReference>
<dbReference type="Gene3D" id="3.30.559.10">
    <property type="entry name" value="Chloramphenicol acetyltransferase-like domain"/>
    <property type="match status" value="1"/>
</dbReference>
<dbReference type="PANTHER" id="PTHR45527">
    <property type="entry name" value="NONRIBOSOMAL PEPTIDE SYNTHETASE"/>
    <property type="match status" value="1"/>
</dbReference>
<reference evidence="3 4" key="1">
    <citation type="submission" date="2018-03" db="EMBL/GenBank/DDBJ databases">
        <title>Bioinformatic expansion and discovery of thiopeptide antibiotics.</title>
        <authorList>
            <person name="Schwalen C.J."/>
            <person name="Hudson G.A."/>
            <person name="Mitchell D.A."/>
        </authorList>
    </citation>
    <scope>NUCLEOTIDE SEQUENCE [LARGE SCALE GENOMIC DNA]</scope>
    <source>
        <strain evidence="3 4">ATCC 21389</strain>
    </source>
</reference>
<protein>
    <submittedName>
        <fullName evidence="3">Non-ribosomal peptide synthetase condensation domain protein</fullName>
    </submittedName>
</protein>
<sequence length="449" mass="47437">MTTPTALDLLFTAGRSGSGPATWGQQAIWSTLAALDPADTPRYNVAAAAPLEPGLPRAVVLAALQQLLHLHDALHTRLVAGPDGGLRQVADPAGSVPVQVVTADGADQVRAVEELHRELAGQPFDTARQWPIRVGLVEAGGLVRQMSLVLAHTAVDGTAFGTVVADLAALAGGADRAELERRRSGTRQPLAEAEEQAGERARRRDRAAREQFLRKLRLGPPRQFPAAPAAGAPFPNAVLSSPALGVAVDAVAARHRVSSSSVLLAATAATTARLAGRSEAVLLVVVNNRFLPGLAEAVSTVSNQVLLHLPAATGEFGELVRRTQGAALAAYRHGYYDRRQLVRQIDQLAATGVPLADRSCVFNDTRDLLPAELAAEAAAPVLPDRGRTVLEWPGEFAPRPGLSYALDVLPGTEALRLAMTANPAVLPRPAMERFLYGIEELVVTEARRP</sequence>
<evidence type="ECO:0000313" key="3">
    <source>
        <dbReference type="EMBL" id="PYC77195.1"/>
    </source>
</evidence>
<comment type="caution">
    <text evidence="3">The sequence shown here is derived from an EMBL/GenBank/DDBJ whole genome shotgun (WGS) entry which is preliminary data.</text>
</comment>
<dbReference type="GO" id="GO:0005737">
    <property type="term" value="C:cytoplasm"/>
    <property type="evidence" value="ECO:0007669"/>
    <property type="project" value="TreeGrafter"/>
</dbReference>
<dbReference type="PANTHER" id="PTHR45527:SF1">
    <property type="entry name" value="FATTY ACID SYNTHASE"/>
    <property type="match status" value="1"/>
</dbReference>
<dbReference type="GO" id="GO:0003824">
    <property type="term" value="F:catalytic activity"/>
    <property type="evidence" value="ECO:0007669"/>
    <property type="project" value="InterPro"/>
</dbReference>
<evidence type="ECO:0000259" key="2">
    <source>
        <dbReference type="Pfam" id="PF00668"/>
    </source>
</evidence>
<dbReference type="GO" id="GO:0031177">
    <property type="term" value="F:phosphopantetheine binding"/>
    <property type="evidence" value="ECO:0007669"/>
    <property type="project" value="TreeGrafter"/>
</dbReference>
<proteinExistence type="predicted"/>
<accession>A0A2V4N6U7</accession>
<dbReference type="InterPro" id="IPR023213">
    <property type="entry name" value="CAT-like_dom_sf"/>
</dbReference>
<evidence type="ECO:0000256" key="1">
    <source>
        <dbReference type="SAM" id="MobiDB-lite"/>
    </source>
</evidence>
<dbReference type="Proteomes" id="UP000248039">
    <property type="component" value="Unassembled WGS sequence"/>
</dbReference>
<dbReference type="RefSeq" id="WP_110671184.1">
    <property type="nucleotide sequence ID" value="NZ_PYBW01000070.1"/>
</dbReference>
<gene>
    <name evidence="3" type="ORF">C7C46_19690</name>
</gene>
<dbReference type="Pfam" id="PF00668">
    <property type="entry name" value="Condensation"/>
    <property type="match status" value="1"/>
</dbReference>
<dbReference type="GO" id="GO:0044550">
    <property type="term" value="P:secondary metabolite biosynthetic process"/>
    <property type="evidence" value="ECO:0007669"/>
    <property type="project" value="TreeGrafter"/>
</dbReference>
<dbReference type="OrthoDB" id="3405520at2"/>
<dbReference type="EMBL" id="PYBW01000070">
    <property type="protein sequence ID" value="PYC77195.1"/>
    <property type="molecule type" value="Genomic_DNA"/>
</dbReference>
<feature type="region of interest" description="Disordered" evidence="1">
    <location>
        <begin position="179"/>
        <end position="205"/>
    </location>
</feature>
<dbReference type="GO" id="GO:0008610">
    <property type="term" value="P:lipid biosynthetic process"/>
    <property type="evidence" value="ECO:0007669"/>
    <property type="project" value="UniProtKB-ARBA"/>
</dbReference>
<evidence type="ECO:0000313" key="4">
    <source>
        <dbReference type="Proteomes" id="UP000248039"/>
    </source>
</evidence>
<feature type="domain" description="Condensation" evidence="2">
    <location>
        <begin position="33"/>
        <end position="363"/>
    </location>
</feature>
<dbReference type="AlphaFoldDB" id="A0A2V4N6U7"/>
<organism evidence="3 4">
    <name type="scientific">Streptomyces tateyamensis</name>
    <dbReference type="NCBI Taxonomy" id="565073"/>
    <lineage>
        <taxon>Bacteria</taxon>
        <taxon>Bacillati</taxon>
        <taxon>Actinomycetota</taxon>
        <taxon>Actinomycetes</taxon>
        <taxon>Kitasatosporales</taxon>
        <taxon>Streptomycetaceae</taxon>
        <taxon>Streptomyces</taxon>
    </lineage>
</organism>
<keyword evidence="4" id="KW-1185">Reference proteome</keyword>
<name>A0A2V4N6U7_9ACTN</name>
<dbReference type="GO" id="GO:0043041">
    <property type="term" value="P:amino acid activation for nonribosomal peptide biosynthetic process"/>
    <property type="evidence" value="ECO:0007669"/>
    <property type="project" value="TreeGrafter"/>
</dbReference>